<dbReference type="EMBL" id="KL585002">
    <property type="protein sequence ID" value="KEQ79828.1"/>
    <property type="molecule type" value="Genomic_DNA"/>
</dbReference>
<reference evidence="1 2" key="1">
    <citation type="journal article" date="2014" name="BMC Genomics">
        <title>Genome sequencing of four Aureobasidium pullulans varieties: biotechnological potential, stress tolerance, and description of new species.</title>
        <authorList>
            <person name="Gostin Ar C."/>
            <person name="Ohm R.A."/>
            <person name="Kogej T."/>
            <person name="Sonjak S."/>
            <person name="Turk M."/>
            <person name="Zajc J."/>
            <person name="Zalar P."/>
            <person name="Grube M."/>
            <person name="Sun H."/>
            <person name="Han J."/>
            <person name="Sharma A."/>
            <person name="Chiniquy J."/>
            <person name="Ngan C.Y."/>
            <person name="Lipzen A."/>
            <person name="Barry K."/>
            <person name="Grigoriev I.V."/>
            <person name="Gunde-Cimerman N."/>
        </authorList>
    </citation>
    <scope>NUCLEOTIDE SEQUENCE [LARGE SCALE GENOMIC DNA]</scope>
    <source>
        <strain evidence="1 2">EXF-150</strain>
    </source>
</reference>
<dbReference type="GeneID" id="40741059"/>
<evidence type="ECO:0000313" key="1">
    <source>
        <dbReference type="EMBL" id="KEQ79828.1"/>
    </source>
</evidence>
<keyword evidence="2" id="KW-1185">Reference proteome</keyword>
<protein>
    <submittedName>
        <fullName evidence="1">Uncharacterized protein</fullName>
    </submittedName>
</protein>
<accession>A0A074X356</accession>
<evidence type="ECO:0000313" key="2">
    <source>
        <dbReference type="Proteomes" id="UP000030706"/>
    </source>
</evidence>
<gene>
    <name evidence="1" type="ORF">M438DRAFT_121949</name>
</gene>
<dbReference type="HOGENOM" id="CLU_1594200_0_0_1"/>
<name>A0A074X356_AURPU</name>
<dbReference type="AlphaFoldDB" id="A0A074X356"/>
<dbReference type="RefSeq" id="XP_029756015.1">
    <property type="nucleotide sequence ID" value="XM_029898753.1"/>
</dbReference>
<dbReference type="Proteomes" id="UP000030706">
    <property type="component" value="Unassembled WGS sequence"/>
</dbReference>
<proteinExistence type="predicted"/>
<sequence length="167" mass="19183">MPHDPRPQTEPSPKTAGDLAKTLVERKRRLVVSLAAQSLSRPESCTLLVIRPTIRKSDELHSAHRKQDQKGQMRRVRANVSKVYQHQRAVCVMATGHSLDHLPIRMVLRKVASRFCRRSSLIESRLLDRWLTSLNIVETIFNPPGRELFSGSLSSRRSMCRPNRRSR</sequence>
<organism evidence="1 2">
    <name type="scientific">Aureobasidium pullulans EXF-150</name>
    <dbReference type="NCBI Taxonomy" id="1043002"/>
    <lineage>
        <taxon>Eukaryota</taxon>
        <taxon>Fungi</taxon>
        <taxon>Dikarya</taxon>
        <taxon>Ascomycota</taxon>
        <taxon>Pezizomycotina</taxon>
        <taxon>Dothideomycetes</taxon>
        <taxon>Dothideomycetidae</taxon>
        <taxon>Dothideales</taxon>
        <taxon>Saccotheciaceae</taxon>
        <taxon>Aureobasidium</taxon>
    </lineage>
</organism>